<protein>
    <submittedName>
        <fullName evidence="1">Uncharacterized protein</fullName>
    </submittedName>
</protein>
<dbReference type="Proteomes" id="UP001152799">
    <property type="component" value="Chromosome 11"/>
</dbReference>
<name>A0A9N9QK71_9CUCU</name>
<keyword evidence="2" id="KW-1185">Reference proteome</keyword>
<sequence>MLELQYKPVHGIIDYHCWPYSKYVSVDVPDYKITKPLDYYDSWPDYWYIYTPLKPFRRYLNNLLLRDLRLRQKQYVHTYW</sequence>
<evidence type="ECO:0000313" key="2">
    <source>
        <dbReference type="Proteomes" id="UP001152799"/>
    </source>
</evidence>
<gene>
    <name evidence="1" type="ORF">CEUTPL_LOCUS2789</name>
</gene>
<proteinExistence type="predicted"/>
<evidence type="ECO:0000313" key="1">
    <source>
        <dbReference type="EMBL" id="CAG9762104.1"/>
    </source>
</evidence>
<dbReference type="OrthoDB" id="6729999at2759"/>
<accession>A0A9N9QK71</accession>
<dbReference type="EMBL" id="OU892287">
    <property type="protein sequence ID" value="CAG9762104.1"/>
    <property type="molecule type" value="Genomic_DNA"/>
</dbReference>
<dbReference type="AlphaFoldDB" id="A0A9N9QK71"/>
<organism evidence="1 2">
    <name type="scientific">Ceutorhynchus assimilis</name>
    <name type="common">cabbage seed weevil</name>
    <dbReference type="NCBI Taxonomy" id="467358"/>
    <lineage>
        <taxon>Eukaryota</taxon>
        <taxon>Metazoa</taxon>
        <taxon>Ecdysozoa</taxon>
        <taxon>Arthropoda</taxon>
        <taxon>Hexapoda</taxon>
        <taxon>Insecta</taxon>
        <taxon>Pterygota</taxon>
        <taxon>Neoptera</taxon>
        <taxon>Endopterygota</taxon>
        <taxon>Coleoptera</taxon>
        <taxon>Polyphaga</taxon>
        <taxon>Cucujiformia</taxon>
        <taxon>Curculionidae</taxon>
        <taxon>Ceutorhynchinae</taxon>
        <taxon>Ceutorhynchus</taxon>
    </lineage>
</organism>
<reference evidence="1" key="1">
    <citation type="submission" date="2022-01" db="EMBL/GenBank/DDBJ databases">
        <authorList>
            <person name="King R."/>
        </authorList>
    </citation>
    <scope>NUCLEOTIDE SEQUENCE</scope>
</reference>